<dbReference type="Pfam" id="PF24042">
    <property type="entry name" value="DUF7351"/>
    <property type="match status" value="1"/>
</dbReference>
<comment type="caution">
    <text evidence="4">The sequence shown here is derived from an EMBL/GenBank/DDBJ whole genome shotgun (WGS) entry which is preliminary data.</text>
</comment>
<feature type="compositionally biased region" description="Basic and acidic residues" evidence="1">
    <location>
        <begin position="15"/>
        <end position="31"/>
    </location>
</feature>
<feature type="domain" description="DUF7347" evidence="2">
    <location>
        <begin position="44"/>
        <end position="132"/>
    </location>
</feature>
<feature type="region of interest" description="Disordered" evidence="1">
    <location>
        <begin position="1"/>
        <end position="40"/>
    </location>
</feature>
<evidence type="ECO:0000313" key="5">
    <source>
        <dbReference type="Proteomes" id="UP001595945"/>
    </source>
</evidence>
<evidence type="ECO:0000259" key="3">
    <source>
        <dbReference type="Pfam" id="PF24042"/>
    </source>
</evidence>
<sequence length="346" mass="37337">MSDVGTEGAGGATRADPESEGPRIAESERGADSPGPEVESTVASDAFEALGNEVRMSVLRALVDDSAERGDGGGDELVSGRTMTFSELFEASPADTTAGFAYHLRQLTDLFLDAEDDEYALTYAGLQVARAISAGTYTDRVSFGPVPTGDPCPLCESGELAAVCEANYVTVACEDCERAVLTLPFPPSARRDRDPERLLDAFDRHHRHRLSVMSDGVCPECAATMDAALAAPPESVTEQLPDAEADRAQVRLDCQQCGCRLRAPVTLAVLEHPAVVSLFHDHALNVRDRPIWNVGEEWRETVVSDDPWCVRVSAELDDEVLDLFVTGDLSVAGTRRRDVEEIRQAS</sequence>
<proteinExistence type="predicted"/>
<dbReference type="EMBL" id="JBHSHT010000002">
    <property type="protein sequence ID" value="MFC4825541.1"/>
    <property type="molecule type" value="Genomic_DNA"/>
</dbReference>
<evidence type="ECO:0000313" key="4">
    <source>
        <dbReference type="EMBL" id="MFC4825541.1"/>
    </source>
</evidence>
<dbReference type="Pfam" id="PF24038">
    <property type="entry name" value="DUF7347"/>
    <property type="match status" value="1"/>
</dbReference>
<keyword evidence="5" id="KW-1185">Reference proteome</keyword>
<reference evidence="4 5" key="1">
    <citation type="journal article" date="2019" name="Int. J. Syst. Evol. Microbiol.">
        <title>The Global Catalogue of Microorganisms (GCM) 10K type strain sequencing project: providing services to taxonomists for standard genome sequencing and annotation.</title>
        <authorList>
            <consortium name="The Broad Institute Genomics Platform"/>
            <consortium name="The Broad Institute Genome Sequencing Center for Infectious Disease"/>
            <person name="Wu L."/>
            <person name="Ma J."/>
        </authorList>
    </citation>
    <scope>NUCLEOTIDE SEQUENCE [LARGE SCALE GENOMIC DNA]</scope>
    <source>
        <strain evidence="4 5">XZYJ18</strain>
    </source>
</reference>
<name>A0ABD5Q4T2_9EURY</name>
<dbReference type="RefSeq" id="WP_254268804.1">
    <property type="nucleotide sequence ID" value="NZ_CP100400.1"/>
</dbReference>
<dbReference type="AlphaFoldDB" id="A0ABD5Q4T2"/>
<evidence type="ECO:0000256" key="1">
    <source>
        <dbReference type="SAM" id="MobiDB-lite"/>
    </source>
</evidence>
<dbReference type="InterPro" id="IPR055775">
    <property type="entry name" value="DUF7351"/>
</dbReference>
<evidence type="ECO:0000259" key="2">
    <source>
        <dbReference type="Pfam" id="PF24038"/>
    </source>
</evidence>
<dbReference type="Proteomes" id="UP001595945">
    <property type="component" value="Unassembled WGS sequence"/>
</dbReference>
<dbReference type="GeneID" id="73043739"/>
<protein>
    <submittedName>
        <fullName evidence="4">Helix-turn-helix domain-containing protein</fullName>
    </submittedName>
</protein>
<organism evidence="4 5">
    <name type="scientific">Halorussus aquaticus</name>
    <dbReference type="NCBI Taxonomy" id="2953748"/>
    <lineage>
        <taxon>Archaea</taxon>
        <taxon>Methanobacteriati</taxon>
        <taxon>Methanobacteriota</taxon>
        <taxon>Stenosarchaea group</taxon>
        <taxon>Halobacteria</taxon>
        <taxon>Halobacteriales</taxon>
        <taxon>Haladaptataceae</taxon>
        <taxon>Halorussus</taxon>
    </lineage>
</organism>
<feature type="domain" description="DUF7351" evidence="3">
    <location>
        <begin position="151"/>
        <end position="331"/>
    </location>
</feature>
<dbReference type="InterPro" id="IPR055771">
    <property type="entry name" value="DUF7347"/>
</dbReference>
<gene>
    <name evidence="4" type="ORF">ACFO9K_14875</name>
</gene>
<accession>A0ABD5Q4T2</accession>